<evidence type="ECO:0000256" key="3">
    <source>
        <dbReference type="ARBA" id="ARBA00022692"/>
    </source>
</evidence>
<sequence>MYLAIIGFILIIILMFVLIGEKMSPPMAFIILPLIAAVISGASIADISLYVNDGLASILNTAVLFLFSISFFTLMSEQGLFDPLVDFVISKVGNKITAIFIAVLLVAVVSHLDGSGASTYLIVIPAFKPIMDKLGVRPVVFLGTVVGLMSAMNIIPWGGPTIRAASVAGVEVSDLYSFIFPAVVVMFLLAIVNAVVNSRRKREGSGVDGNINIADLADNAEAEPKTSKGLYIYNLVVTLIMLALLFIDTGLPMHFIFMVAYAFAILGNFRSVKEQGKKIQEYGNNAIVMTMTLFAVGIFIGVIEGSGMVEAMATTIINALPEFIAPHTHWFLALFSVPLMMVLGTDAFYFALLPIVIGIVEPFGISAETVAATFLITGTYGTYISPTVAANYVGVSLAGTTIGEHIKANLPIMWAASIITLIAATLLGVVQF</sequence>
<feature type="transmembrane region" description="Helical" evidence="6">
    <location>
        <begin position="135"/>
        <end position="155"/>
    </location>
</feature>
<accession>A0ABS0LG43</accession>
<feature type="transmembrane region" description="Helical" evidence="6">
    <location>
        <begin position="230"/>
        <end position="247"/>
    </location>
</feature>
<feature type="transmembrane region" description="Helical" evidence="6">
    <location>
        <begin position="96"/>
        <end position="123"/>
    </location>
</feature>
<evidence type="ECO:0000313" key="9">
    <source>
        <dbReference type="Proteomes" id="UP000823401"/>
    </source>
</evidence>
<dbReference type="InterPro" id="IPR052180">
    <property type="entry name" value="NhaC_Na-H+_Antiporter"/>
</dbReference>
<keyword evidence="4 6" id="KW-1133">Transmembrane helix</keyword>
<feature type="transmembrane region" description="Helical" evidence="6">
    <location>
        <begin position="412"/>
        <end position="430"/>
    </location>
</feature>
<feature type="transmembrane region" description="Helical" evidence="6">
    <location>
        <begin position="369"/>
        <end position="392"/>
    </location>
</feature>
<dbReference type="Pfam" id="PF03600">
    <property type="entry name" value="CitMHS"/>
    <property type="match status" value="1"/>
</dbReference>
<name>A0ABS0LG43_9LACT</name>
<dbReference type="RefSeq" id="WP_197103035.1">
    <property type="nucleotide sequence ID" value="NZ_JACCEL010000001.1"/>
</dbReference>
<dbReference type="Proteomes" id="UP000823401">
    <property type="component" value="Unassembled WGS sequence"/>
</dbReference>
<keyword evidence="2" id="KW-0813">Transport</keyword>
<gene>
    <name evidence="8" type="ORF">HYQ42_00155</name>
</gene>
<evidence type="ECO:0000256" key="2">
    <source>
        <dbReference type="ARBA" id="ARBA00022448"/>
    </source>
</evidence>
<feature type="transmembrane region" description="Helical" evidence="6">
    <location>
        <begin position="282"/>
        <end position="303"/>
    </location>
</feature>
<feature type="transmembrane region" description="Helical" evidence="6">
    <location>
        <begin position="175"/>
        <end position="196"/>
    </location>
</feature>
<evidence type="ECO:0000256" key="4">
    <source>
        <dbReference type="ARBA" id="ARBA00022989"/>
    </source>
</evidence>
<dbReference type="PANTHER" id="PTHR33451:SF5">
    <property type="entry name" value="NA+_H+ ANTIPORTER"/>
    <property type="match status" value="1"/>
</dbReference>
<evidence type="ECO:0000313" key="8">
    <source>
        <dbReference type="EMBL" id="MBG9977181.1"/>
    </source>
</evidence>
<feature type="transmembrane region" description="Helical" evidence="6">
    <location>
        <begin position="330"/>
        <end position="357"/>
    </location>
</feature>
<proteinExistence type="predicted"/>
<organism evidence="8 9">
    <name type="scientific">Ruoffia tabacinasalis</name>
    <dbReference type="NCBI Taxonomy" id="87458"/>
    <lineage>
        <taxon>Bacteria</taxon>
        <taxon>Bacillati</taxon>
        <taxon>Bacillota</taxon>
        <taxon>Bacilli</taxon>
        <taxon>Lactobacillales</taxon>
        <taxon>Aerococcaceae</taxon>
        <taxon>Ruoffia</taxon>
    </lineage>
</organism>
<dbReference type="InterPro" id="IPR004680">
    <property type="entry name" value="Cit_transptr-like_dom"/>
</dbReference>
<evidence type="ECO:0000256" key="1">
    <source>
        <dbReference type="ARBA" id="ARBA00004141"/>
    </source>
</evidence>
<feature type="transmembrane region" description="Helical" evidence="6">
    <location>
        <begin position="58"/>
        <end position="76"/>
    </location>
</feature>
<feature type="transmembrane region" description="Helical" evidence="6">
    <location>
        <begin position="253"/>
        <end position="270"/>
    </location>
</feature>
<protein>
    <submittedName>
        <fullName evidence="8">Citrate transporter</fullName>
    </submittedName>
</protein>
<feature type="domain" description="Citrate transporter-like" evidence="7">
    <location>
        <begin position="17"/>
        <end position="373"/>
    </location>
</feature>
<reference evidence="8 9" key="1">
    <citation type="submission" date="2020-07" db="EMBL/GenBank/DDBJ databases">
        <title>Facklamia lactis sp. nov., isolated from raw milk.</title>
        <authorList>
            <person name="Doll E.V."/>
            <person name="Huptas C."/>
            <person name="Staib L."/>
            <person name="Wenning M."/>
            <person name="Scherer S."/>
        </authorList>
    </citation>
    <scope>NUCLEOTIDE SEQUENCE [LARGE SCALE GENOMIC DNA]</scope>
    <source>
        <strain evidence="8 9">DSM 104272</strain>
    </source>
</reference>
<dbReference type="EMBL" id="JACCEL010000001">
    <property type="protein sequence ID" value="MBG9977181.1"/>
    <property type="molecule type" value="Genomic_DNA"/>
</dbReference>
<evidence type="ECO:0000256" key="5">
    <source>
        <dbReference type="ARBA" id="ARBA00023136"/>
    </source>
</evidence>
<evidence type="ECO:0000259" key="7">
    <source>
        <dbReference type="Pfam" id="PF03600"/>
    </source>
</evidence>
<keyword evidence="9" id="KW-1185">Reference proteome</keyword>
<dbReference type="PANTHER" id="PTHR33451">
    <property type="entry name" value="MALATE-2H(+)/NA(+)-LACTATE ANTIPORTER"/>
    <property type="match status" value="1"/>
</dbReference>
<keyword evidence="3 6" id="KW-0812">Transmembrane</keyword>
<comment type="subcellular location">
    <subcellularLocation>
        <location evidence="1">Membrane</location>
        <topology evidence="1">Multi-pass membrane protein</topology>
    </subcellularLocation>
</comment>
<keyword evidence="5 6" id="KW-0472">Membrane</keyword>
<feature type="transmembrane region" description="Helical" evidence="6">
    <location>
        <begin position="30"/>
        <end position="51"/>
    </location>
</feature>
<comment type="caution">
    <text evidence="8">The sequence shown here is derived from an EMBL/GenBank/DDBJ whole genome shotgun (WGS) entry which is preliminary data.</text>
</comment>
<evidence type="ECO:0000256" key="6">
    <source>
        <dbReference type="SAM" id="Phobius"/>
    </source>
</evidence>